<sequence length="385" mass="42546">MIAYNKEQLDNFMIQEAAEAVKEKGLISQEEWEAIQAKHPVKLYTPNIFVRIGLALAVIIGALLVNGLFLLMGTDLLRAASSVAGIEFFLGIVCYFLLELYTHAKPHYFSGIDDGLIIVTGGMMITGFILMEMNPTGVTFLTMFMSIIFFVRFPLRWLGVFTYGSILAFVFAFLVNVIPAPALVLSIVIFILSLATFMLTRKVITQYRFRYYSEPISWVSYAALLSLYASVNYFVVREIGGNMMALEPGEALPLGWFFWITTCVVPLIYIYLGITKKSRVCLVTGLTLVAATVYTVRQYYYLLPVESVMCIAGFVMVGIAALLLRYLKTPKHGFTTSEEHIDHSKEKSILESLIIAQTMSAPQTPTDTGGFGGGSTIGGGAGGDY</sequence>
<evidence type="ECO:0000256" key="1">
    <source>
        <dbReference type="SAM" id="Phobius"/>
    </source>
</evidence>
<keyword evidence="3" id="KW-1185">Reference proteome</keyword>
<feature type="transmembrane region" description="Helical" evidence="1">
    <location>
        <begin position="306"/>
        <end position="327"/>
    </location>
</feature>
<feature type="transmembrane region" description="Helical" evidence="1">
    <location>
        <begin position="160"/>
        <end position="178"/>
    </location>
</feature>
<dbReference type="Proteomes" id="UP000249547">
    <property type="component" value="Unassembled WGS sequence"/>
</dbReference>
<evidence type="ECO:0008006" key="4">
    <source>
        <dbReference type="Google" id="ProtNLM"/>
    </source>
</evidence>
<dbReference type="AlphaFoldDB" id="A0A327QKS3"/>
<keyword evidence="1" id="KW-0472">Membrane</keyword>
<dbReference type="RefSeq" id="WP_111597757.1">
    <property type="nucleotide sequence ID" value="NZ_QLLL01000004.1"/>
</dbReference>
<dbReference type="OrthoDB" id="660047at2"/>
<feature type="transmembrane region" description="Helical" evidence="1">
    <location>
        <begin position="216"/>
        <end position="236"/>
    </location>
</feature>
<feature type="transmembrane region" description="Helical" evidence="1">
    <location>
        <begin position="281"/>
        <end position="300"/>
    </location>
</feature>
<evidence type="ECO:0000313" key="2">
    <source>
        <dbReference type="EMBL" id="RAJ05139.1"/>
    </source>
</evidence>
<proteinExistence type="predicted"/>
<dbReference type="EMBL" id="QLLL01000004">
    <property type="protein sequence ID" value="RAJ05139.1"/>
    <property type="molecule type" value="Genomic_DNA"/>
</dbReference>
<feature type="transmembrane region" description="Helical" evidence="1">
    <location>
        <begin position="184"/>
        <end position="204"/>
    </location>
</feature>
<evidence type="ECO:0000313" key="3">
    <source>
        <dbReference type="Proteomes" id="UP000249547"/>
    </source>
</evidence>
<name>A0A327QKS3_9BACT</name>
<feature type="transmembrane region" description="Helical" evidence="1">
    <location>
        <begin position="48"/>
        <end position="70"/>
    </location>
</feature>
<feature type="transmembrane region" description="Helical" evidence="1">
    <location>
        <begin position="76"/>
        <end position="98"/>
    </location>
</feature>
<feature type="transmembrane region" description="Helical" evidence="1">
    <location>
        <begin position="256"/>
        <end position="274"/>
    </location>
</feature>
<organism evidence="2 3">
    <name type="scientific">Chitinophaga skermanii</name>
    <dbReference type="NCBI Taxonomy" id="331697"/>
    <lineage>
        <taxon>Bacteria</taxon>
        <taxon>Pseudomonadati</taxon>
        <taxon>Bacteroidota</taxon>
        <taxon>Chitinophagia</taxon>
        <taxon>Chitinophagales</taxon>
        <taxon>Chitinophagaceae</taxon>
        <taxon>Chitinophaga</taxon>
    </lineage>
</organism>
<reference evidence="2 3" key="1">
    <citation type="submission" date="2018-06" db="EMBL/GenBank/DDBJ databases">
        <title>Genomic Encyclopedia of Archaeal and Bacterial Type Strains, Phase II (KMG-II): from individual species to whole genera.</title>
        <authorList>
            <person name="Goeker M."/>
        </authorList>
    </citation>
    <scope>NUCLEOTIDE SEQUENCE [LARGE SCALE GENOMIC DNA]</scope>
    <source>
        <strain evidence="2 3">DSM 23857</strain>
    </source>
</reference>
<comment type="caution">
    <text evidence="2">The sequence shown here is derived from an EMBL/GenBank/DDBJ whole genome shotgun (WGS) entry which is preliminary data.</text>
</comment>
<protein>
    <recommendedName>
        <fullName evidence="4">Membrane protein DUF2157</fullName>
    </recommendedName>
</protein>
<feature type="transmembrane region" description="Helical" evidence="1">
    <location>
        <begin position="110"/>
        <end position="130"/>
    </location>
</feature>
<keyword evidence="1" id="KW-0812">Transmembrane</keyword>
<accession>A0A327QKS3</accession>
<gene>
    <name evidence="2" type="ORF">LX64_02293</name>
</gene>
<keyword evidence="1" id="KW-1133">Transmembrane helix</keyword>